<accession>A0A7J5Y3F6</accession>
<name>A0A7J5Y3F6_DISMA</name>
<dbReference type="Proteomes" id="UP000518266">
    <property type="component" value="Unassembled WGS sequence"/>
</dbReference>
<dbReference type="AlphaFoldDB" id="A0A7J5Y3F6"/>
<evidence type="ECO:0000313" key="2">
    <source>
        <dbReference type="Proteomes" id="UP000518266"/>
    </source>
</evidence>
<reference evidence="1 2" key="1">
    <citation type="submission" date="2020-03" db="EMBL/GenBank/DDBJ databases">
        <title>Dissostichus mawsoni Genome sequencing and assembly.</title>
        <authorList>
            <person name="Park H."/>
        </authorList>
    </citation>
    <scope>NUCLEOTIDE SEQUENCE [LARGE SCALE GENOMIC DNA]</scope>
    <source>
        <strain evidence="1">DM0001</strain>
        <tissue evidence="1">Muscle</tissue>
    </source>
</reference>
<evidence type="ECO:0000313" key="1">
    <source>
        <dbReference type="EMBL" id="KAF3843541.1"/>
    </source>
</evidence>
<dbReference type="EMBL" id="JAAKFY010000018">
    <property type="protein sequence ID" value="KAF3843541.1"/>
    <property type="molecule type" value="Genomic_DNA"/>
</dbReference>
<comment type="caution">
    <text evidence="1">The sequence shown here is derived from an EMBL/GenBank/DDBJ whole genome shotgun (WGS) entry which is preliminary data.</text>
</comment>
<proteinExistence type="predicted"/>
<organism evidence="1 2">
    <name type="scientific">Dissostichus mawsoni</name>
    <name type="common">Antarctic cod</name>
    <dbReference type="NCBI Taxonomy" id="36200"/>
    <lineage>
        <taxon>Eukaryota</taxon>
        <taxon>Metazoa</taxon>
        <taxon>Chordata</taxon>
        <taxon>Craniata</taxon>
        <taxon>Vertebrata</taxon>
        <taxon>Euteleostomi</taxon>
        <taxon>Actinopterygii</taxon>
        <taxon>Neopterygii</taxon>
        <taxon>Teleostei</taxon>
        <taxon>Neoteleostei</taxon>
        <taxon>Acanthomorphata</taxon>
        <taxon>Eupercaria</taxon>
        <taxon>Perciformes</taxon>
        <taxon>Notothenioidei</taxon>
        <taxon>Nototheniidae</taxon>
        <taxon>Dissostichus</taxon>
    </lineage>
</organism>
<sequence length="103" mass="11706">MWKRSWMESQSSNSSFIWPLKVLVVGVLSPPRQRLVAHVVWTFVHHEAATLHPAGVAAAQESIIRLTELSFMPLNPISFMLLYSPGLRYIILPLNWGCSYISQ</sequence>
<keyword evidence="2" id="KW-1185">Reference proteome</keyword>
<protein>
    <submittedName>
        <fullName evidence="1">Uncharacterized protein</fullName>
    </submittedName>
</protein>
<gene>
    <name evidence="1" type="ORF">F7725_002390</name>
</gene>